<dbReference type="Pfam" id="PF13738">
    <property type="entry name" value="Pyr_redox_3"/>
    <property type="match status" value="1"/>
</dbReference>
<dbReference type="InterPro" id="IPR051209">
    <property type="entry name" value="FAD-bind_Monooxygenase_sf"/>
</dbReference>
<sequence length="492" mass="55274">MNALPATEETEVLVVGSGFSGLIMALSLKRRRIPFLVLEKADGVGGTWRDNTYPGCACDIPSHLYSISSEPNPNWQRTFAPQPEILRYLQGVAAKRGLMPSVRFGAELTGAQWSESDNKWTVRTTDGRRFRGRVLVLAVGALHIPLLPRIPGLDAFEGRTFHSARWDHGYDLAGKEVAVIGTGASAIQFVPQIADKVQHLTVFQRTPPWVLPKGDHAIPTETQTRYGTIPGLRSLHRLRLFGLHEMRHMAMRRHPKAAALGRSLADRHRKRAIKDEALRAALTPRYEIGCKRILQSDDYYPALARDNVRLETTPIARIASDGVVTADGVLHRADAILFGTGFHVTDGFDAMDIRGRDNRSLRETWRGGMSAAYGTAVTGFPNMFVLLGPNTGLGHNSVVLMIEAQVRYVMRRLRQMRMRRLRSIEMSATVQERYQREMDRRLADTVWQAGGCSSWYQDESGRNTTLWPGTVFEYQRRMSRAGLRDYIIKEAV</sequence>
<accession>A0ABT1W8X7</accession>
<evidence type="ECO:0000313" key="2">
    <source>
        <dbReference type="Proteomes" id="UP001524587"/>
    </source>
</evidence>
<comment type="caution">
    <text evidence="1">The sequence shown here is derived from an EMBL/GenBank/DDBJ whole genome shotgun (WGS) entry which is preliminary data.</text>
</comment>
<dbReference type="Proteomes" id="UP001524587">
    <property type="component" value="Unassembled WGS sequence"/>
</dbReference>
<dbReference type="PANTHER" id="PTHR42877:SF4">
    <property type="entry name" value="FAD_NAD(P)-BINDING DOMAIN-CONTAINING PROTEIN-RELATED"/>
    <property type="match status" value="1"/>
</dbReference>
<keyword evidence="2" id="KW-1185">Reference proteome</keyword>
<reference evidence="1 2" key="1">
    <citation type="submission" date="2022-06" db="EMBL/GenBank/DDBJ databases">
        <title>Endosaccharibacter gen. nov., sp. nov., endophytic bacteria isolated from sugarcane.</title>
        <authorList>
            <person name="Pitiwittayakul N."/>
            <person name="Yukphan P."/>
            <person name="Charoenyingcharoen P."/>
            <person name="Tanasupawat S."/>
        </authorList>
    </citation>
    <scope>NUCLEOTIDE SEQUENCE [LARGE SCALE GENOMIC DNA]</scope>
    <source>
        <strain evidence="1 2">KSS8</strain>
    </source>
</reference>
<dbReference type="InterPro" id="IPR036188">
    <property type="entry name" value="FAD/NAD-bd_sf"/>
</dbReference>
<proteinExistence type="predicted"/>
<gene>
    <name evidence="1" type="ORF">NFI95_12910</name>
</gene>
<organism evidence="1 2">
    <name type="scientific">Endosaccharibacter trunci</name>
    <dbReference type="NCBI Taxonomy" id="2812733"/>
    <lineage>
        <taxon>Bacteria</taxon>
        <taxon>Pseudomonadati</taxon>
        <taxon>Pseudomonadota</taxon>
        <taxon>Alphaproteobacteria</taxon>
        <taxon>Acetobacterales</taxon>
        <taxon>Acetobacteraceae</taxon>
        <taxon>Endosaccharibacter</taxon>
    </lineage>
</organism>
<dbReference type="Gene3D" id="3.50.50.60">
    <property type="entry name" value="FAD/NAD(P)-binding domain"/>
    <property type="match status" value="2"/>
</dbReference>
<dbReference type="EMBL" id="JAMSKV010000011">
    <property type="protein sequence ID" value="MCQ8279343.1"/>
    <property type="molecule type" value="Genomic_DNA"/>
</dbReference>
<name>A0ABT1W8X7_9PROT</name>
<evidence type="ECO:0000313" key="1">
    <source>
        <dbReference type="EMBL" id="MCQ8279343.1"/>
    </source>
</evidence>
<dbReference type="RefSeq" id="WP_422864829.1">
    <property type="nucleotide sequence ID" value="NZ_JAMSKV010000011.1"/>
</dbReference>
<dbReference type="PANTHER" id="PTHR42877">
    <property type="entry name" value="L-ORNITHINE N(5)-MONOOXYGENASE-RELATED"/>
    <property type="match status" value="1"/>
</dbReference>
<dbReference type="PRINTS" id="PR00469">
    <property type="entry name" value="PNDRDTASEII"/>
</dbReference>
<protein>
    <submittedName>
        <fullName evidence="1">NAD(P)/FAD-dependent oxidoreductase</fullName>
    </submittedName>
</protein>
<dbReference type="SUPFAM" id="SSF51905">
    <property type="entry name" value="FAD/NAD(P)-binding domain"/>
    <property type="match status" value="2"/>
</dbReference>